<keyword evidence="2" id="KW-0732">Signal</keyword>
<name>A0AAW7XGG2_9GAMM</name>
<dbReference type="RefSeq" id="WP_303548487.1">
    <property type="nucleotide sequence ID" value="NZ_JAUOPG010000002.1"/>
</dbReference>
<dbReference type="GO" id="GO:0015562">
    <property type="term" value="F:efflux transmembrane transporter activity"/>
    <property type="evidence" value="ECO:0007669"/>
    <property type="project" value="TreeGrafter"/>
</dbReference>
<dbReference type="InterPro" id="IPR006143">
    <property type="entry name" value="RND_pump_MFP"/>
</dbReference>
<feature type="chain" id="PRO_5044026657" evidence="2">
    <location>
        <begin position="23"/>
        <end position="268"/>
    </location>
</feature>
<dbReference type="PANTHER" id="PTHR30469">
    <property type="entry name" value="MULTIDRUG RESISTANCE PROTEIN MDTA"/>
    <property type="match status" value="1"/>
</dbReference>
<evidence type="ECO:0000313" key="4">
    <source>
        <dbReference type="Proteomes" id="UP001169862"/>
    </source>
</evidence>
<evidence type="ECO:0000313" key="3">
    <source>
        <dbReference type="EMBL" id="MDO6452463.1"/>
    </source>
</evidence>
<protein>
    <submittedName>
        <fullName evidence="3">Efflux RND transporter periplasmic adaptor subunit</fullName>
    </submittedName>
</protein>
<dbReference type="Proteomes" id="UP001169862">
    <property type="component" value="Unassembled WGS sequence"/>
</dbReference>
<sequence length="268" mass="29281">MNKFVSLLTHSFLLLSFAPAMAVAPYDSSKLPSLANSNTAADATQQHTQKAPVRGVVRSTNEATLSSGIPAQIKKMPFQEGMSFKKGELLVQFNCDKQQAEYRAAREAIKVKRNTVNTNKELQKFESIGQFELTASIAELNQVTAQAQALASEVSHCSIKAPYAGQVKEQLALRYESVTAGQPVISIIDTQNLEVDMVIPSHWLNWLTVNTSFSFSVDETRQSFTGKIARISPSVNPVSKTVKVIGQLLPPETDQLILPGMSGTAHFE</sequence>
<dbReference type="NCBIfam" id="TIGR01730">
    <property type="entry name" value="RND_mfp"/>
    <property type="match status" value="1"/>
</dbReference>
<feature type="signal peptide" evidence="2">
    <location>
        <begin position="1"/>
        <end position="22"/>
    </location>
</feature>
<gene>
    <name evidence="3" type="ORF">Q4490_02690</name>
</gene>
<dbReference type="Gene3D" id="2.40.50.100">
    <property type="match status" value="1"/>
</dbReference>
<organism evidence="3 4">
    <name type="scientific">Neptunomonas phycophila</name>
    <dbReference type="NCBI Taxonomy" id="1572645"/>
    <lineage>
        <taxon>Bacteria</taxon>
        <taxon>Pseudomonadati</taxon>
        <taxon>Pseudomonadota</taxon>
        <taxon>Gammaproteobacteria</taxon>
        <taxon>Oceanospirillales</taxon>
        <taxon>Oceanospirillaceae</taxon>
        <taxon>Neptunomonas</taxon>
    </lineage>
</organism>
<accession>A0AAW7XGG2</accession>
<dbReference type="Gene3D" id="2.40.30.170">
    <property type="match status" value="1"/>
</dbReference>
<comment type="caution">
    <text evidence="3">The sequence shown here is derived from an EMBL/GenBank/DDBJ whole genome shotgun (WGS) entry which is preliminary data.</text>
</comment>
<evidence type="ECO:0000256" key="2">
    <source>
        <dbReference type="SAM" id="SignalP"/>
    </source>
</evidence>
<dbReference type="SUPFAM" id="SSF111369">
    <property type="entry name" value="HlyD-like secretion proteins"/>
    <property type="match status" value="1"/>
</dbReference>
<reference evidence="3" key="1">
    <citation type="submission" date="2023-07" db="EMBL/GenBank/DDBJ databases">
        <title>Genome content predicts the carbon catabolic preferences of heterotrophic bacteria.</title>
        <authorList>
            <person name="Gralka M."/>
        </authorList>
    </citation>
    <scope>NUCLEOTIDE SEQUENCE</scope>
    <source>
        <strain evidence="3">I2M16</strain>
    </source>
</reference>
<dbReference type="GO" id="GO:1990281">
    <property type="term" value="C:efflux pump complex"/>
    <property type="evidence" value="ECO:0007669"/>
    <property type="project" value="TreeGrafter"/>
</dbReference>
<dbReference type="EMBL" id="JAUOPG010000002">
    <property type="protein sequence ID" value="MDO6452463.1"/>
    <property type="molecule type" value="Genomic_DNA"/>
</dbReference>
<dbReference type="AlphaFoldDB" id="A0AAW7XGG2"/>
<comment type="similarity">
    <text evidence="1">Belongs to the membrane fusion protein (MFP) (TC 8.A.1) family.</text>
</comment>
<evidence type="ECO:0000256" key="1">
    <source>
        <dbReference type="ARBA" id="ARBA00009477"/>
    </source>
</evidence>
<proteinExistence type="inferred from homology"/>